<proteinExistence type="predicted"/>
<gene>
    <name evidence="1" type="ORF">IAC61_06345</name>
</gene>
<dbReference type="EMBL" id="JADINA010000039">
    <property type="protein sequence ID" value="MBO8426910.1"/>
    <property type="molecule type" value="Genomic_DNA"/>
</dbReference>
<dbReference type="Proteomes" id="UP000823634">
    <property type="component" value="Unassembled WGS sequence"/>
</dbReference>
<comment type="caution">
    <text evidence="1">The sequence shown here is derived from an EMBL/GenBank/DDBJ whole genome shotgun (WGS) entry which is preliminary data.</text>
</comment>
<accession>A0A9D9DIN9</accession>
<protein>
    <submittedName>
        <fullName evidence="1">Uncharacterized protein</fullName>
    </submittedName>
</protein>
<evidence type="ECO:0000313" key="1">
    <source>
        <dbReference type="EMBL" id="MBO8426910.1"/>
    </source>
</evidence>
<reference evidence="1" key="1">
    <citation type="submission" date="2020-10" db="EMBL/GenBank/DDBJ databases">
        <authorList>
            <person name="Gilroy R."/>
        </authorList>
    </citation>
    <scope>NUCLEOTIDE SEQUENCE</scope>
    <source>
        <strain evidence="1">17113</strain>
    </source>
</reference>
<sequence length="74" mass="8595">MEIRKISKEEIAKMSDQEIIDKAREYAKAMGFKGSLATMSWIEPKDPEVVDLRDYIMDPYSFTDASLRMDIFTP</sequence>
<name>A0A9D9DIN9_9FIRM</name>
<reference evidence="1" key="2">
    <citation type="journal article" date="2021" name="PeerJ">
        <title>Extensive microbial diversity within the chicken gut microbiome revealed by metagenomics and culture.</title>
        <authorList>
            <person name="Gilroy R."/>
            <person name="Ravi A."/>
            <person name="Getino M."/>
            <person name="Pursley I."/>
            <person name="Horton D.L."/>
            <person name="Alikhan N.F."/>
            <person name="Baker D."/>
            <person name="Gharbi K."/>
            <person name="Hall N."/>
            <person name="Watson M."/>
            <person name="Adriaenssens E.M."/>
            <person name="Foster-Nyarko E."/>
            <person name="Jarju S."/>
            <person name="Secka A."/>
            <person name="Antonio M."/>
            <person name="Oren A."/>
            <person name="Chaudhuri R.R."/>
            <person name="La Ragione R."/>
            <person name="Hildebrand F."/>
            <person name="Pallen M.J."/>
        </authorList>
    </citation>
    <scope>NUCLEOTIDE SEQUENCE</scope>
    <source>
        <strain evidence="1">17113</strain>
    </source>
</reference>
<evidence type="ECO:0000313" key="2">
    <source>
        <dbReference type="Proteomes" id="UP000823634"/>
    </source>
</evidence>
<dbReference type="AlphaFoldDB" id="A0A9D9DIN9"/>
<organism evidence="1 2">
    <name type="scientific">Candidatus Alloenteromonas pullistercoris</name>
    <dbReference type="NCBI Taxonomy" id="2840785"/>
    <lineage>
        <taxon>Bacteria</taxon>
        <taxon>Bacillati</taxon>
        <taxon>Bacillota</taxon>
        <taxon>Bacillota incertae sedis</taxon>
        <taxon>Candidatus Alloenteromonas</taxon>
    </lineage>
</organism>